<dbReference type="RefSeq" id="XP_041552269.1">
    <property type="nucleotide sequence ID" value="XM_041699156.1"/>
</dbReference>
<dbReference type="KEGG" id="apuu:APUU_20507A"/>
<evidence type="ECO:0000256" key="6">
    <source>
        <dbReference type="ARBA" id="ARBA00023136"/>
    </source>
</evidence>
<reference evidence="8" key="2">
    <citation type="submission" date="2021-02" db="EMBL/GenBank/DDBJ databases">
        <title>Aspergillus puulaauensis MK2 genome sequence.</title>
        <authorList>
            <person name="Futagami T."/>
            <person name="Mori K."/>
            <person name="Kadooka C."/>
            <person name="Tanaka T."/>
        </authorList>
    </citation>
    <scope>NUCLEOTIDE SEQUENCE</scope>
    <source>
        <strain evidence="8">MK2</strain>
    </source>
</reference>
<feature type="transmembrane region" description="Helical" evidence="7">
    <location>
        <begin position="703"/>
        <end position="723"/>
    </location>
</feature>
<dbReference type="Gene3D" id="1.20.58.340">
    <property type="entry name" value="Magnesium transport protein CorA, transmembrane region"/>
    <property type="match status" value="1"/>
</dbReference>
<reference evidence="8" key="1">
    <citation type="submission" date="2021-01" db="EMBL/GenBank/DDBJ databases">
        <authorList>
            <consortium name="Aspergillus puulaauensis MK2 genome sequencing consortium"/>
            <person name="Kazuki M."/>
            <person name="Futagami T."/>
        </authorList>
    </citation>
    <scope>NUCLEOTIDE SEQUENCE</scope>
    <source>
        <strain evidence="8">MK2</strain>
    </source>
</reference>
<feature type="transmembrane region" description="Helical" evidence="7">
    <location>
        <begin position="735"/>
        <end position="753"/>
    </location>
</feature>
<dbReference type="Pfam" id="PF12796">
    <property type="entry name" value="Ank_2"/>
    <property type="match status" value="1"/>
</dbReference>
<comment type="subcellular location">
    <subcellularLocation>
        <location evidence="1">Membrane</location>
        <topology evidence="1">Multi-pass membrane protein</topology>
    </subcellularLocation>
</comment>
<evidence type="ECO:0000256" key="3">
    <source>
        <dbReference type="ARBA" id="ARBA00022737"/>
    </source>
</evidence>
<dbReference type="InterPro" id="IPR002523">
    <property type="entry name" value="MgTranspt_CorA/ZnTranspt_ZntB"/>
</dbReference>
<evidence type="ECO:0000256" key="1">
    <source>
        <dbReference type="ARBA" id="ARBA00004141"/>
    </source>
</evidence>
<sequence>MDEFNIPESINAPGSRIVAACKRQARNVAEEILQNELLSPRRSDAEEIFPIVLPLVQRLNDSDWAWVLDLILKYDPDILLATDRDGQTALSWAADYAEIKSVQRLLQTKQIPRNDMVKALLQVGGKCRWLKFDSDSSSAADRVIRLLIENGVDVARRYEGAIPLTHAVQLESVYVVEWLCRNSSSLVPEAFTSRDDEGRSPLSIAVLNKHDWAIVLLLNTGHYDRDHDNYGRTPLYWLLQSKMEETQKRKLAKILIWKEAHYDVRGVFFKTDELGGVQEPEGDMHVDPGMLNQYHKNDGLTLLSHAAQLNEEKVIRTILKISGIEADAPNRDSTTPLHVALVGNKTEAAKALMEADKSTFKRLISDSRRDDGAIGLLKRLLELGYDVNREMDKGQPLHMSALELAQGNLQLMCLIIPYCAGLKCLTISKDDWFELGARHAASRGRTWPRTGTESGLLVKRGGNGELEIKFEDLETVTPSPCCPNNDRINSEISILVHRDRDTWRNPAEYPPEQYECCGRQWRSYHISLEFPSRDREDRKLLLGIEWTMEATENGEPGRVLYSSTLPKVWLPRNLIEFLDEFLKELSSQWQRVCGDVDQRMISNRLNSQSPNSSRSSLFNELEKDYVYLAKLRAALSLHIEDVRRQFPASRRDYFDHIHLGDSIERLQETTINKLDQFEQVVTGILQLQFARASINEAATIRRITLVTFVYLPLMFSASLFGMNVNALENNPDWRWYLLFAGASFLVTFGIYYYPFTGIWLPQSSGTRALVSTSFLNRRKVARARSSGSAV</sequence>
<dbReference type="PANTHER" id="PTHR24198:SF165">
    <property type="entry name" value="ANKYRIN REPEAT-CONTAINING PROTEIN-RELATED"/>
    <property type="match status" value="1"/>
</dbReference>
<dbReference type="PANTHER" id="PTHR24198">
    <property type="entry name" value="ANKYRIN REPEAT AND PROTEIN KINASE DOMAIN-CONTAINING PROTEIN"/>
    <property type="match status" value="1"/>
</dbReference>
<evidence type="ECO:0000256" key="2">
    <source>
        <dbReference type="ARBA" id="ARBA00022692"/>
    </source>
</evidence>
<keyword evidence="3" id="KW-0677">Repeat</keyword>
<dbReference type="InterPro" id="IPR036770">
    <property type="entry name" value="Ankyrin_rpt-contain_sf"/>
</dbReference>
<evidence type="ECO:0000313" key="8">
    <source>
        <dbReference type="EMBL" id="BCS20075.1"/>
    </source>
</evidence>
<evidence type="ECO:0000256" key="7">
    <source>
        <dbReference type="SAM" id="Phobius"/>
    </source>
</evidence>
<dbReference type="InterPro" id="IPR002110">
    <property type="entry name" value="Ankyrin_rpt"/>
</dbReference>
<dbReference type="Gene3D" id="1.25.40.20">
    <property type="entry name" value="Ankyrin repeat-containing domain"/>
    <property type="match status" value="2"/>
</dbReference>
<gene>
    <name evidence="8" type="ORF">APUU_20507A</name>
</gene>
<dbReference type="SUPFAM" id="SSF144083">
    <property type="entry name" value="Magnesium transport protein CorA, transmembrane region"/>
    <property type="match status" value="1"/>
</dbReference>
<dbReference type="GO" id="GO:0046873">
    <property type="term" value="F:metal ion transmembrane transporter activity"/>
    <property type="evidence" value="ECO:0007669"/>
    <property type="project" value="InterPro"/>
</dbReference>
<keyword evidence="6 7" id="KW-0472">Membrane</keyword>
<dbReference type="GeneID" id="64970080"/>
<proteinExistence type="predicted"/>
<keyword evidence="2 7" id="KW-0812">Transmembrane</keyword>
<dbReference type="OrthoDB" id="194358at2759"/>
<dbReference type="Pfam" id="PF01544">
    <property type="entry name" value="CorA"/>
    <property type="match status" value="1"/>
</dbReference>
<dbReference type="EMBL" id="AP024444">
    <property type="protein sequence ID" value="BCS20075.1"/>
    <property type="molecule type" value="Genomic_DNA"/>
</dbReference>
<evidence type="ECO:0000313" key="9">
    <source>
        <dbReference type="Proteomes" id="UP000654913"/>
    </source>
</evidence>
<dbReference type="InterPro" id="IPR045863">
    <property type="entry name" value="CorA_TM1_TM2"/>
</dbReference>
<keyword evidence="9" id="KW-1185">Reference proteome</keyword>
<evidence type="ECO:0000256" key="4">
    <source>
        <dbReference type="ARBA" id="ARBA00022989"/>
    </source>
</evidence>
<evidence type="ECO:0008006" key="10">
    <source>
        <dbReference type="Google" id="ProtNLM"/>
    </source>
</evidence>
<dbReference type="SMART" id="SM00248">
    <property type="entry name" value="ANK"/>
    <property type="match status" value="7"/>
</dbReference>
<keyword evidence="4 7" id="KW-1133">Transmembrane helix</keyword>
<keyword evidence="5" id="KW-0040">ANK repeat</keyword>
<dbReference type="GO" id="GO:0005737">
    <property type="term" value="C:cytoplasm"/>
    <property type="evidence" value="ECO:0007669"/>
    <property type="project" value="TreeGrafter"/>
</dbReference>
<organism evidence="8 9">
    <name type="scientific">Aspergillus puulaauensis</name>
    <dbReference type="NCBI Taxonomy" id="1220207"/>
    <lineage>
        <taxon>Eukaryota</taxon>
        <taxon>Fungi</taxon>
        <taxon>Dikarya</taxon>
        <taxon>Ascomycota</taxon>
        <taxon>Pezizomycotina</taxon>
        <taxon>Eurotiomycetes</taxon>
        <taxon>Eurotiomycetidae</taxon>
        <taxon>Eurotiales</taxon>
        <taxon>Aspergillaceae</taxon>
        <taxon>Aspergillus</taxon>
    </lineage>
</organism>
<dbReference type="AlphaFoldDB" id="A0A7R7XEW6"/>
<dbReference type="SUPFAM" id="SSF48403">
    <property type="entry name" value="Ankyrin repeat"/>
    <property type="match status" value="1"/>
</dbReference>
<protein>
    <recommendedName>
        <fullName evidence="10">Ankyrin repeat-containing domain protein</fullName>
    </recommendedName>
</protein>
<accession>A0A7R7XEW6</accession>
<evidence type="ECO:0000256" key="5">
    <source>
        <dbReference type="ARBA" id="ARBA00023043"/>
    </source>
</evidence>
<dbReference type="GO" id="GO:0016020">
    <property type="term" value="C:membrane"/>
    <property type="evidence" value="ECO:0007669"/>
    <property type="project" value="UniProtKB-SubCell"/>
</dbReference>
<dbReference type="Proteomes" id="UP000654913">
    <property type="component" value="Chromosome 2"/>
</dbReference>
<name>A0A7R7XEW6_9EURO</name>